<keyword evidence="5" id="KW-1185">Reference proteome</keyword>
<dbReference type="EMBL" id="JAEPRC010000218">
    <property type="protein sequence ID" value="KAG2203724.1"/>
    <property type="molecule type" value="Genomic_DNA"/>
</dbReference>
<organism evidence="4 5">
    <name type="scientific">Mucor plumbeus</name>
    <dbReference type="NCBI Taxonomy" id="97098"/>
    <lineage>
        <taxon>Eukaryota</taxon>
        <taxon>Fungi</taxon>
        <taxon>Fungi incertae sedis</taxon>
        <taxon>Mucoromycota</taxon>
        <taxon>Mucoromycotina</taxon>
        <taxon>Mucoromycetes</taxon>
        <taxon>Mucorales</taxon>
        <taxon>Mucorineae</taxon>
        <taxon>Mucoraceae</taxon>
        <taxon>Mucor</taxon>
    </lineage>
</organism>
<evidence type="ECO:0000313" key="5">
    <source>
        <dbReference type="Proteomes" id="UP000650833"/>
    </source>
</evidence>
<dbReference type="PANTHER" id="PTHR14374:SF0">
    <property type="entry name" value="TRAFFICKING PROTEIN PARTICLE COMPLEX SUBUNIT 11"/>
    <property type="match status" value="1"/>
</dbReference>
<feature type="compositionally biased region" description="Polar residues" evidence="1">
    <location>
        <begin position="330"/>
        <end position="343"/>
    </location>
</feature>
<protein>
    <recommendedName>
        <fullName evidence="6">Trafficking protein particle complex subunit 11</fullName>
    </recommendedName>
</protein>
<dbReference type="InterPro" id="IPR011990">
    <property type="entry name" value="TPR-like_helical_dom_sf"/>
</dbReference>
<proteinExistence type="predicted"/>
<feature type="compositionally biased region" description="Polar residues" evidence="1">
    <location>
        <begin position="54"/>
        <end position="72"/>
    </location>
</feature>
<gene>
    <name evidence="4" type="ORF">INT46_004992</name>
</gene>
<feature type="domain" description="Gryzun putative trafficking through Golgi" evidence="2">
    <location>
        <begin position="700"/>
        <end position="1237"/>
    </location>
</feature>
<feature type="region of interest" description="Disordered" evidence="1">
    <location>
        <begin position="51"/>
        <end position="72"/>
    </location>
</feature>
<dbReference type="InterPro" id="IPR012880">
    <property type="entry name" value="Gryzun"/>
</dbReference>
<dbReference type="Pfam" id="PF07919">
    <property type="entry name" value="Gryzun"/>
    <property type="match status" value="1"/>
</dbReference>
<evidence type="ECO:0000256" key="1">
    <source>
        <dbReference type="SAM" id="MobiDB-lite"/>
    </source>
</evidence>
<evidence type="ECO:0008006" key="6">
    <source>
        <dbReference type="Google" id="ProtNLM"/>
    </source>
</evidence>
<accession>A0A8H7V758</accession>
<feature type="domain" description="Trafficking protein particle complex subunit 11" evidence="3">
    <location>
        <begin position="406"/>
        <end position="664"/>
    </location>
</feature>
<reference evidence="4" key="1">
    <citation type="submission" date="2020-12" db="EMBL/GenBank/DDBJ databases">
        <title>Metabolic potential, ecology and presence of endohyphal bacteria is reflected in genomic diversity of Mucoromycotina.</title>
        <authorList>
            <person name="Muszewska A."/>
            <person name="Okrasinska A."/>
            <person name="Steczkiewicz K."/>
            <person name="Drgas O."/>
            <person name="Orlowska M."/>
            <person name="Perlinska-Lenart U."/>
            <person name="Aleksandrzak-Piekarczyk T."/>
            <person name="Szatraj K."/>
            <person name="Zielenkiewicz U."/>
            <person name="Pilsyk S."/>
            <person name="Malc E."/>
            <person name="Mieczkowski P."/>
            <person name="Kruszewska J.S."/>
            <person name="Biernat P."/>
            <person name="Pawlowska J."/>
        </authorList>
    </citation>
    <scope>NUCLEOTIDE SEQUENCE</scope>
    <source>
        <strain evidence="4">CBS 226.32</strain>
    </source>
</reference>
<feature type="region of interest" description="Disordered" evidence="1">
    <location>
        <begin position="321"/>
        <end position="343"/>
    </location>
</feature>
<evidence type="ECO:0000313" key="4">
    <source>
        <dbReference type="EMBL" id="KAG2203724.1"/>
    </source>
</evidence>
<name>A0A8H7V758_9FUNG</name>
<dbReference type="OrthoDB" id="6278596at2759"/>
<evidence type="ECO:0000259" key="2">
    <source>
        <dbReference type="Pfam" id="PF07919"/>
    </source>
</evidence>
<dbReference type="InterPro" id="IPR021773">
    <property type="entry name" value="TPC11"/>
</dbReference>
<dbReference type="Pfam" id="PF11817">
    <property type="entry name" value="Foie-gras_1"/>
    <property type="match status" value="1"/>
</dbReference>
<dbReference type="SUPFAM" id="SSF48452">
    <property type="entry name" value="TPR-like"/>
    <property type="match status" value="1"/>
</dbReference>
<comment type="caution">
    <text evidence="4">The sequence shown here is derived from an EMBL/GenBank/DDBJ whole genome shotgun (WGS) entry which is preliminary data.</text>
</comment>
<sequence>TKPFFTYTTQRMYSYPSEYLLHPVPVLALYGLTTSTTTATDEMKLVDIDEPATPASTTNSTDSSPLSTITQPATAAAATTRSGLASSLLNVFTSKSDYTLYEASRYVSSNQAPPPFRVITVSKDYILPQKPSPATSNLLPPHSNLSPLSHDSPLYPDGLMTPLWIKKHLYSPSVVVGFYDLWDWQTEPGSPPRLQRETGPLASQVLIDPTEREHDTNLAIEINARRIKIGEINNKCSKYFQEKGIKFAVVIVLKQRYTDQSVEERLSSIRKQCGLDAKSSFFTIAPGSSTEIQEFVNSLYRALYEPALHFYSNRLKKIRKKKSKLPSPSQVPRTTPDLSSTEPQPLSVIGWILRYDIKAAFFQEAKQEIDGALKTYEAAYGIIADMLAPTSSITMGHVNLTVHGKRWKEARTLADCINVKICKFHLYMNDPTAALSQLNGHLHMFQSYSPTWGMGEHTFEYWAWLSKQYRIFADIIDAAIHAGYKVPLPTAYLTSSVGGTPTSPMLGNSNGGITNTSGCNPGAILQHPGFYYHLAAMCCAERRRRFLEIERAEGSNLTENPALQNEKLVDHSSLTIELLTKSYEQFKRYRNGRMTLYLAAEIAGTYYETGKFEMAIKFFERIGKTYRKEKWYMVLTSILRWSLRCAKELGSWERAVECLVELMSDDLPMTENKRNDIQKELFDILTVHPAANAENHAPLVVNMDQINAFLTCQVQIKKQTNFVGAPVDYQIIVKTNKKSPPVPFRFNAVKVLFNNPQYNVILRDVGAEQEPKIVELIDFSKDLSKVTEEGDYQDWYTTEADLRVFKGQTKALQGSVIPQDCGELKILSVCFDIITPHWQVELKYALDKITEEQPASRRKWLESYADEKPIYKILDGRGHLSSATVMQKPPSLDLKFDHAAPALLDELFKLDITMTSSETETVEAILVAEIKNSEGIVNDDYIIFTIDEEKGNYTALKETDVGQIKPGKSITKSVYLHGGNVTGSRLITITVKYSIVGKDASQIVEKTDSLRIPFIAPFDANFELCAQSEKLKKSISPELEKSERWLLVAALRCFSAWDLDIKHVQLEKDESFNHMYTSLSLISRMDDFDNQTWKTGHIYNANYLFQLTTSDLTEEQTAVPPGNIVIEWKRSGDQNDQYYKSALSLPSIRFQQQGLVVLADIPSELYLGEPFTLSYTVYNPTEYLSEYNATIEISEAFVFSGYKQLKGRVLPLSRVVYHYTCYPLLAGKVKLPRLKVMASQQQSGEREVPVEISGSGISMALDNDLQQKQTGSPTDVSLPQPILAFVNAKRTL</sequence>
<evidence type="ECO:0000259" key="3">
    <source>
        <dbReference type="Pfam" id="PF11817"/>
    </source>
</evidence>
<dbReference type="PANTHER" id="PTHR14374">
    <property type="entry name" value="FOIE GRAS"/>
    <property type="match status" value="1"/>
</dbReference>
<dbReference type="Proteomes" id="UP000650833">
    <property type="component" value="Unassembled WGS sequence"/>
</dbReference>
<feature type="non-terminal residue" evidence="4">
    <location>
        <position position="1"/>
    </location>
</feature>